<dbReference type="EMBL" id="BPRC01000004">
    <property type="protein sequence ID" value="GJE64387.1"/>
    <property type="molecule type" value="Genomic_DNA"/>
</dbReference>
<keyword evidence="2" id="KW-1185">Reference proteome</keyword>
<dbReference type="RefSeq" id="WP_238223776.1">
    <property type="nucleotide sequence ID" value="NZ_BAAADH010000005.1"/>
</dbReference>
<sequence length="70" mass="7539">MTAFAHQLTIDPEVTWHPSGDLILPIILDPAVAAQIRNISEQWGNARLSDTVTDLVLVGLMSVLSTARAS</sequence>
<comment type="caution">
    <text evidence="1">The sequence shown here is derived from an EMBL/GenBank/DDBJ whole genome shotgun (WGS) entry which is preliminary data.</text>
</comment>
<gene>
    <name evidence="1" type="ORF">LNAOJCKE_1591</name>
</gene>
<reference evidence="1" key="2">
    <citation type="submission" date="2021-08" db="EMBL/GenBank/DDBJ databases">
        <authorList>
            <person name="Tani A."/>
            <person name="Ola A."/>
            <person name="Ogura Y."/>
            <person name="Katsura K."/>
            <person name="Hayashi T."/>
        </authorList>
    </citation>
    <scope>NUCLEOTIDE SEQUENCE</scope>
    <source>
        <strain evidence="1">NBRC 15686</strain>
    </source>
</reference>
<name>A0ABQ4UD43_9HYPH</name>
<evidence type="ECO:0000313" key="1">
    <source>
        <dbReference type="EMBL" id="GJE64387.1"/>
    </source>
</evidence>
<proteinExistence type="predicted"/>
<protein>
    <submittedName>
        <fullName evidence="1">Uncharacterized protein</fullName>
    </submittedName>
</protein>
<reference evidence="1" key="1">
    <citation type="journal article" date="2021" name="Front. Microbiol.">
        <title>Comprehensive Comparative Genomics and Phenotyping of Methylobacterium Species.</title>
        <authorList>
            <person name="Alessa O."/>
            <person name="Ogura Y."/>
            <person name="Fujitani Y."/>
            <person name="Takami H."/>
            <person name="Hayashi T."/>
            <person name="Sahin N."/>
            <person name="Tani A."/>
        </authorList>
    </citation>
    <scope>NUCLEOTIDE SEQUENCE</scope>
    <source>
        <strain evidence="1">NBRC 15686</strain>
    </source>
</reference>
<evidence type="ECO:0000313" key="2">
    <source>
        <dbReference type="Proteomes" id="UP001055039"/>
    </source>
</evidence>
<dbReference type="Proteomes" id="UP001055039">
    <property type="component" value="Unassembled WGS sequence"/>
</dbReference>
<accession>A0ABQ4UD43</accession>
<organism evidence="1 2">
    <name type="scientific">Methylorubrum aminovorans</name>
    <dbReference type="NCBI Taxonomy" id="269069"/>
    <lineage>
        <taxon>Bacteria</taxon>
        <taxon>Pseudomonadati</taxon>
        <taxon>Pseudomonadota</taxon>
        <taxon>Alphaproteobacteria</taxon>
        <taxon>Hyphomicrobiales</taxon>
        <taxon>Methylobacteriaceae</taxon>
        <taxon>Methylorubrum</taxon>
    </lineage>
</organism>